<dbReference type="SUPFAM" id="SSF53335">
    <property type="entry name" value="S-adenosyl-L-methionine-dependent methyltransferases"/>
    <property type="match status" value="1"/>
</dbReference>
<dbReference type="EMBL" id="BAAAPO010000016">
    <property type="protein sequence ID" value="GAA1787576.1"/>
    <property type="molecule type" value="Genomic_DNA"/>
</dbReference>
<evidence type="ECO:0000313" key="2">
    <source>
        <dbReference type="Proteomes" id="UP001499938"/>
    </source>
</evidence>
<reference evidence="2" key="1">
    <citation type="journal article" date="2019" name="Int. J. Syst. Evol. Microbiol.">
        <title>The Global Catalogue of Microorganisms (GCM) 10K type strain sequencing project: providing services to taxonomists for standard genome sequencing and annotation.</title>
        <authorList>
            <consortium name="The Broad Institute Genomics Platform"/>
            <consortium name="The Broad Institute Genome Sequencing Center for Infectious Disease"/>
            <person name="Wu L."/>
            <person name="Ma J."/>
        </authorList>
    </citation>
    <scope>NUCLEOTIDE SEQUENCE [LARGE SCALE GENOMIC DNA]</scope>
    <source>
        <strain evidence="2">JCM 15592</strain>
    </source>
</reference>
<proteinExistence type="predicted"/>
<organism evidence="1 2">
    <name type="scientific">Nostocoides veronense</name>
    <dbReference type="NCBI Taxonomy" id="330836"/>
    <lineage>
        <taxon>Bacteria</taxon>
        <taxon>Bacillati</taxon>
        <taxon>Actinomycetota</taxon>
        <taxon>Actinomycetes</taxon>
        <taxon>Micrococcales</taxon>
        <taxon>Intrasporangiaceae</taxon>
        <taxon>Nostocoides</taxon>
    </lineage>
</organism>
<protein>
    <recommendedName>
        <fullName evidence="3">Methyltransferase</fullName>
    </recommendedName>
</protein>
<evidence type="ECO:0000313" key="1">
    <source>
        <dbReference type="EMBL" id="GAA1787576.1"/>
    </source>
</evidence>
<dbReference type="Pfam" id="PF13489">
    <property type="entry name" value="Methyltransf_23"/>
    <property type="match status" value="1"/>
</dbReference>
<dbReference type="InterPro" id="IPR029063">
    <property type="entry name" value="SAM-dependent_MTases_sf"/>
</dbReference>
<dbReference type="RefSeq" id="WP_344082292.1">
    <property type="nucleotide sequence ID" value="NZ_BAAAPO010000016.1"/>
</dbReference>
<comment type="caution">
    <text evidence="1">The sequence shown here is derived from an EMBL/GenBank/DDBJ whole genome shotgun (WGS) entry which is preliminary data.</text>
</comment>
<accession>A0ABP4XPG4</accession>
<keyword evidence="2" id="KW-1185">Reference proteome</keyword>
<dbReference type="Gene3D" id="3.40.50.150">
    <property type="entry name" value="Vaccinia Virus protein VP39"/>
    <property type="match status" value="1"/>
</dbReference>
<name>A0ABP4XPG4_9MICO</name>
<evidence type="ECO:0008006" key="3">
    <source>
        <dbReference type="Google" id="ProtNLM"/>
    </source>
</evidence>
<gene>
    <name evidence="1" type="ORF">GCM10009811_10880</name>
</gene>
<sequence>MSGSEDTIERGRPCEVCATPTIPWHLLGGGSLERCPDCGHLRRPLTSAPAHHRDLAYGGDPSLDTIRTALTFRSLGHRGVRSVFEIGYGAGALLRHFHDAGAQVSGVDPGQLDVDVDPLVRDHGRLWSGPAEELPDGWVSADLVVGVHVLEHVIDVHETIRKAVTMLQPGGCAVFLTPAGDSWGPKVYGSNWWMLEDPTHVRFFSADSLARAAAGAGLSDIRVDRLVLDSVTTDIGSLARARGRHRPDGVLGDKRVLAAGAVTAPAVLAMRSLAKRTRPTLRLVAHKAG</sequence>
<dbReference type="Proteomes" id="UP001499938">
    <property type="component" value="Unassembled WGS sequence"/>
</dbReference>
<dbReference type="PANTHER" id="PTHR43861">
    <property type="entry name" value="TRANS-ACONITATE 2-METHYLTRANSFERASE-RELATED"/>
    <property type="match status" value="1"/>
</dbReference>